<dbReference type="PROSITE" id="PS50181">
    <property type="entry name" value="FBOX"/>
    <property type="match status" value="1"/>
</dbReference>
<dbReference type="SMART" id="SM00256">
    <property type="entry name" value="FBOX"/>
    <property type="match status" value="1"/>
</dbReference>
<evidence type="ECO:0000259" key="2">
    <source>
        <dbReference type="PROSITE" id="PS50181"/>
    </source>
</evidence>
<dbReference type="PANTHER" id="PTHR46731">
    <property type="entry name" value="F-BOX ONLY PROTEIN 15"/>
    <property type="match status" value="1"/>
</dbReference>
<comment type="caution">
    <text evidence="3">The sequence shown here is derived from an EMBL/GenBank/DDBJ whole genome shotgun (WGS) entry which is preliminary data.</text>
</comment>
<dbReference type="Pfam" id="PF25499">
    <property type="entry name" value="Beta-prop_pof12"/>
    <property type="match status" value="1"/>
</dbReference>
<protein>
    <recommendedName>
        <fullName evidence="2">F-box domain-containing protein</fullName>
    </recommendedName>
</protein>
<feature type="compositionally biased region" description="Polar residues" evidence="1">
    <location>
        <begin position="527"/>
        <end position="565"/>
    </location>
</feature>
<dbReference type="SUPFAM" id="SSF50998">
    <property type="entry name" value="Quinoprotein alcohol dehydrogenase-like"/>
    <property type="match status" value="1"/>
</dbReference>
<feature type="region of interest" description="Disordered" evidence="1">
    <location>
        <begin position="1"/>
        <end position="96"/>
    </location>
</feature>
<sequence length="716" mass="77862">MVAHSALHRNLVLDLDRSGPGKATRLPTKGKTGRVRKGQERRAKMHSKRPRADDDDDTIASAPQPQPQPQPRPKRQRTAQSTTSSRAAAAPFPAPAPQRADLISQLPSEILIRILGYLSLPHLLSVAPVSARFRRLAHDNQLWKALYYARFVLPRAMRIPGFREGKLAERLKDHKLHYKGRRTLWASGRSGGLVRDAGTPDGWKIRLTEEEEGLSRKSDSVNWKRQFKIRHNWARGKCAVEELRLGPEAEVQGEVPNDDSIDGLDRTQMLVKVVEGLAVTVDRASGLRAWDLRTREVVAQASLDDDEVGSEPAQPSCIAIDDRSLDRGTLDVSVGFVDGSFGVWALSTQAKTISRRYRHEKSSNGELIGMAYSHPYLLTATGAVLISLYTFDVPTKTVDGEGELEAGDPPAQWSSSKLKSALSEYADEDTVTEEEPAQLPAPYLMTSLKSYSSSPPLALSIRKTASATVASIAYTFFTRHGWSIGIQDLHITPDEALKGAPLIATRLAYTTPTTISTPGHAMGAQAGPSQAVTPSLRTSDPNSGLTQHPTSPLSTSPTHRNNLQSQGPTTLCYSHPYLLATLPDNTLILHLCTSTASALSISPGIRLWGHTSGISDAEITARGKAVSVSSRGDEMRVWELEGRPSGVRSRSVEVRAAATTNPAAAAAEEKASGGGDGALVGDWEERRNWVGFDDEMVIVLKEARGGRESLLVYDFT</sequence>
<dbReference type="InterPro" id="IPR011047">
    <property type="entry name" value="Quinoprotein_ADH-like_sf"/>
</dbReference>
<dbReference type="Gene3D" id="1.20.1280.50">
    <property type="match status" value="1"/>
</dbReference>
<dbReference type="InterPro" id="IPR036047">
    <property type="entry name" value="F-box-like_dom_sf"/>
</dbReference>
<feature type="compositionally biased region" description="Low complexity" evidence="1">
    <location>
        <begin position="78"/>
        <end position="91"/>
    </location>
</feature>
<dbReference type="InterPro" id="IPR001810">
    <property type="entry name" value="F-box_dom"/>
</dbReference>
<feature type="region of interest" description="Disordered" evidence="1">
    <location>
        <begin position="516"/>
        <end position="565"/>
    </location>
</feature>
<dbReference type="Pfam" id="PF12937">
    <property type="entry name" value="F-box-like"/>
    <property type="match status" value="1"/>
</dbReference>
<evidence type="ECO:0000313" key="3">
    <source>
        <dbReference type="EMBL" id="KAK7708681.1"/>
    </source>
</evidence>
<proteinExistence type="predicted"/>
<evidence type="ECO:0000313" key="4">
    <source>
        <dbReference type="Proteomes" id="UP001430848"/>
    </source>
</evidence>
<keyword evidence="4" id="KW-1185">Reference proteome</keyword>
<name>A0ABR1NNH4_DIAER</name>
<dbReference type="Proteomes" id="UP001430848">
    <property type="component" value="Unassembled WGS sequence"/>
</dbReference>
<dbReference type="EMBL" id="JAKNSF020000181">
    <property type="protein sequence ID" value="KAK7708681.1"/>
    <property type="molecule type" value="Genomic_DNA"/>
</dbReference>
<organism evidence="3 4">
    <name type="scientific">Diaporthe eres</name>
    <name type="common">Phomopsis oblonga</name>
    <dbReference type="NCBI Taxonomy" id="83184"/>
    <lineage>
        <taxon>Eukaryota</taxon>
        <taxon>Fungi</taxon>
        <taxon>Dikarya</taxon>
        <taxon>Ascomycota</taxon>
        <taxon>Pezizomycotina</taxon>
        <taxon>Sordariomycetes</taxon>
        <taxon>Sordariomycetidae</taxon>
        <taxon>Diaporthales</taxon>
        <taxon>Diaporthaceae</taxon>
        <taxon>Diaporthe</taxon>
        <taxon>Diaporthe eres species complex</taxon>
    </lineage>
</organism>
<feature type="domain" description="F-box" evidence="2">
    <location>
        <begin position="100"/>
        <end position="146"/>
    </location>
</feature>
<evidence type="ECO:0000256" key="1">
    <source>
        <dbReference type="SAM" id="MobiDB-lite"/>
    </source>
</evidence>
<reference evidence="3 4" key="1">
    <citation type="submission" date="2024-02" db="EMBL/GenBank/DDBJ databases">
        <title>De novo assembly and annotation of 12 fungi associated with fruit tree decline syndrome in Ontario, Canada.</title>
        <authorList>
            <person name="Sulman M."/>
            <person name="Ellouze W."/>
            <person name="Ilyukhin E."/>
        </authorList>
    </citation>
    <scope>NUCLEOTIDE SEQUENCE [LARGE SCALE GENOMIC DNA]</scope>
    <source>
        <strain evidence="3 4">M169</strain>
    </source>
</reference>
<gene>
    <name evidence="3" type="ORF">SLS63_013451</name>
</gene>
<accession>A0ABR1NNH4</accession>
<dbReference type="PANTHER" id="PTHR46731:SF1">
    <property type="entry name" value="F-BOX ONLY PROTEIN 15"/>
    <property type="match status" value="1"/>
</dbReference>
<dbReference type="SUPFAM" id="SSF81383">
    <property type="entry name" value="F-box domain"/>
    <property type="match status" value="1"/>
</dbReference>